<dbReference type="InterPro" id="IPR038501">
    <property type="entry name" value="Spore_GerAC_C_sf"/>
</dbReference>
<sequence>MVSRRKKTIKTNFTIPMPKDVLEGAGASNTISFSAEKVKTKIDVSRADQHFRFDISVRMGLNLTEILFPLDVVAAKEELETACSNEIRRQLTALVAKFQKNQLDPVGFGDYARAHQYAAFLKVQDQWGQSFSQADIHINVKATLADIGAIE</sequence>
<evidence type="ECO:0000313" key="2">
    <source>
        <dbReference type="EMBL" id="MBB3111765.1"/>
    </source>
</evidence>
<evidence type="ECO:0000259" key="1">
    <source>
        <dbReference type="Pfam" id="PF05504"/>
    </source>
</evidence>
<dbReference type="AlphaFoldDB" id="A0A7W5AZQ0"/>
<dbReference type="Pfam" id="PF05504">
    <property type="entry name" value="Spore_GerAC"/>
    <property type="match status" value="1"/>
</dbReference>
<dbReference type="GO" id="GO:0016020">
    <property type="term" value="C:membrane"/>
    <property type="evidence" value="ECO:0007669"/>
    <property type="project" value="InterPro"/>
</dbReference>
<comment type="caution">
    <text evidence="2">The sequence shown here is derived from an EMBL/GenBank/DDBJ whole genome shotgun (WGS) entry which is preliminary data.</text>
</comment>
<dbReference type="Proteomes" id="UP000570361">
    <property type="component" value="Unassembled WGS sequence"/>
</dbReference>
<dbReference type="PANTHER" id="PTHR35789:SF1">
    <property type="entry name" value="SPORE GERMINATION PROTEIN B3"/>
    <property type="match status" value="1"/>
</dbReference>
<reference evidence="2 3" key="1">
    <citation type="submission" date="2020-08" db="EMBL/GenBank/DDBJ databases">
        <title>Genomic Encyclopedia of Type Strains, Phase III (KMG-III): the genomes of soil and plant-associated and newly described type strains.</title>
        <authorList>
            <person name="Whitman W."/>
        </authorList>
    </citation>
    <scope>NUCLEOTIDE SEQUENCE [LARGE SCALE GENOMIC DNA]</scope>
    <source>
        <strain evidence="2 3">CECT 5862</strain>
    </source>
</reference>
<gene>
    <name evidence="2" type="ORF">FHS18_003833</name>
</gene>
<dbReference type="PANTHER" id="PTHR35789">
    <property type="entry name" value="SPORE GERMINATION PROTEIN B3"/>
    <property type="match status" value="1"/>
</dbReference>
<dbReference type="InterPro" id="IPR008844">
    <property type="entry name" value="Spore_GerAC-like"/>
</dbReference>
<dbReference type="RefSeq" id="WP_183601625.1">
    <property type="nucleotide sequence ID" value="NZ_JACHXK010000008.1"/>
</dbReference>
<proteinExistence type="predicted"/>
<feature type="domain" description="Spore germination GerAC-like C-terminal" evidence="1">
    <location>
        <begin position="7"/>
        <end position="148"/>
    </location>
</feature>
<accession>A0A7W5AZQ0</accession>
<dbReference type="EMBL" id="JACHXK010000008">
    <property type="protein sequence ID" value="MBB3111765.1"/>
    <property type="molecule type" value="Genomic_DNA"/>
</dbReference>
<name>A0A7W5AZQ0_9BACL</name>
<dbReference type="GO" id="GO:0009847">
    <property type="term" value="P:spore germination"/>
    <property type="evidence" value="ECO:0007669"/>
    <property type="project" value="InterPro"/>
</dbReference>
<evidence type="ECO:0000313" key="3">
    <source>
        <dbReference type="Proteomes" id="UP000570361"/>
    </source>
</evidence>
<protein>
    <recommendedName>
        <fullName evidence="1">Spore germination GerAC-like C-terminal domain-containing protein</fullName>
    </recommendedName>
</protein>
<keyword evidence="3" id="KW-1185">Reference proteome</keyword>
<dbReference type="Gene3D" id="3.30.300.210">
    <property type="entry name" value="Nutrient germinant receptor protein C, domain 3"/>
    <property type="match status" value="1"/>
</dbReference>
<organism evidence="2 3">
    <name type="scientific">Paenibacillus phyllosphaerae</name>
    <dbReference type="NCBI Taxonomy" id="274593"/>
    <lineage>
        <taxon>Bacteria</taxon>
        <taxon>Bacillati</taxon>
        <taxon>Bacillota</taxon>
        <taxon>Bacilli</taxon>
        <taxon>Bacillales</taxon>
        <taxon>Paenibacillaceae</taxon>
        <taxon>Paenibacillus</taxon>
    </lineage>
</organism>
<dbReference type="InterPro" id="IPR046953">
    <property type="entry name" value="Spore_GerAC-like_C"/>
</dbReference>